<dbReference type="InterPro" id="IPR027470">
    <property type="entry name" value="Cation_efflux_CTD"/>
</dbReference>
<keyword evidence="2" id="KW-0813">Transport</keyword>
<evidence type="ECO:0000313" key="9">
    <source>
        <dbReference type="Proteomes" id="UP000650833"/>
    </source>
</evidence>
<dbReference type="Pfam" id="PF01545">
    <property type="entry name" value="Cation_efflux"/>
    <property type="match status" value="2"/>
</dbReference>
<dbReference type="EMBL" id="JAEPRC010000341">
    <property type="protein sequence ID" value="KAG2199742.1"/>
    <property type="molecule type" value="Genomic_DNA"/>
</dbReference>
<comment type="caution">
    <text evidence="8">The sequence shown here is derived from an EMBL/GenBank/DDBJ whole genome shotgun (WGS) entry which is preliminary data.</text>
</comment>
<evidence type="ECO:0000259" key="6">
    <source>
        <dbReference type="Pfam" id="PF01545"/>
    </source>
</evidence>
<evidence type="ECO:0000313" key="8">
    <source>
        <dbReference type="EMBL" id="KAG2199742.1"/>
    </source>
</evidence>
<protein>
    <recommendedName>
        <fullName evidence="10">Cation efflux protein cytoplasmic domain-containing protein</fullName>
    </recommendedName>
</protein>
<feature type="domain" description="Cation efflux protein cytoplasmic" evidence="7">
    <location>
        <begin position="347"/>
        <end position="423"/>
    </location>
</feature>
<keyword evidence="5" id="KW-0472">Membrane</keyword>
<evidence type="ECO:0008006" key="10">
    <source>
        <dbReference type="Google" id="ProtNLM"/>
    </source>
</evidence>
<dbReference type="Gene3D" id="1.20.1510.10">
    <property type="entry name" value="Cation efflux protein transmembrane domain"/>
    <property type="match status" value="1"/>
</dbReference>
<name>A0A8H7QVW7_9FUNG</name>
<dbReference type="GO" id="GO:0016020">
    <property type="term" value="C:membrane"/>
    <property type="evidence" value="ECO:0007669"/>
    <property type="project" value="UniProtKB-SubCell"/>
</dbReference>
<reference evidence="8" key="1">
    <citation type="submission" date="2020-12" db="EMBL/GenBank/DDBJ databases">
        <title>Metabolic potential, ecology and presence of endohyphal bacteria is reflected in genomic diversity of Mucoromycotina.</title>
        <authorList>
            <person name="Muszewska A."/>
            <person name="Okrasinska A."/>
            <person name="Steczkiewicz K."/>
            <person name="Drgas O."/>
            <person name="Orlowska M."/>
            <person name="Perlinska-Lenart U."/>
            <person name="Aleksandrzak-Piekarczyk T."/>
            <person name="Szatraj K."/>
            <person name="Zielenkiewicz U."/>
            <person name="Pilsyk S."/>
            <person name="Malc E."/>
            <person name="Mieczkowski P."/>
            <person name="Kruszewska J.S."/>
            <person name="Biernat P."/>
            <person name="Pawlowska J."/>
        </authorList>
    </citation>
    <scope>NUCLEOTIDE SEQUENCE</scope>
    <source>
        <strain evidence="8">CBS 226.32</strain>
    </source>
</reference>
<feature type="domain" description="Cation efflux protein transmembrane" evidence="6">
    <location>
        <begin position="109"/>
        <end position="222"/>
    </location>
</feature>
<dbReference type="SUPFAM" id="SSF161111">
    <property type="entry name" value="Cation efflux protein transmembrane domain-like"/>
    <property type="match status" value="1"/>
</dbReference>
<dbReference type="InterPro" id="IPR036837">
    <property type="entry name" value="Cation_efflux_CTD_sf"/>
</dbReference>
<dbReference type="Gene3D" id="3.30.70.1350">
    <property type="entry name" value="Cation efflux protein, cytoplasmic domain"/>
    <property type="match status" value="1"/>
</dbReference>
<feature type="domain" description="Cation efflux protein transmembrane" evidence="6">
    <location>
        <begin position="250"/>
        <end position="339"/>
    </location>
</feature>
<dbReference type="Proteomes" id="UP000650833">
    <property type="component" value="Unassembled WGS sequence"/>
</dbReference>
<comment type="subcellular location">
    <subcellularLocation>
        <location evidence="1">Membrane</location>
        <topology evidence="1">Multi-pass membrane protein</topology>
    </subcellularLocation>
</comment>
<evidence type="ECO:0000256" key="4">
    <source>
        <dbReference type="ARBA" id="ARBA00022989"/>
    </source>
</evidence>
<dbReference type="NCBIfam" id="TIGR01297">
    <property type="entry name" value="CDF"/>
    <property type="match status" value="1"/>
</dbReference>
<dbReference type="Pfam" id="PF16916">
    <property type="entry name" value="ZT_dimer"/>
    <property type="match status" value="1"/>
</dbReference>
<keyword evidence="4" id="KW-1133">Transmembrane helix</keyword>
<evidence type="ECO:0000256" key="1">
    <source>
        <dbReference type="ARBA" id="ARBA00004141"/>
    </source>
</evidence>
<organism evidence="8 9">
    <name type="scientific">Mucor plumbeus</name>
    <dbReference type="NCBI Taxonomy" id="97098"/>
    <lineage>
        <taxon>Eukaryota</taxon>
        <taxon>Fungi</taxon>
        <taxon>Fungi incertae sedis</taxon>
        <taxon>Mucoromycota</taxon>
        <taxon>Mucoromycotina</taxon>
        <taxon>Mucoromycetes</taxon>
        <taxon>Mucorales</taxon>
        <taxon>Mucorineae</taxon>
        <taxon>Mucoraceae</taxon>
        <taxon>Mucor</taxon>
    </lineage>
</organism>
<dbReference type="PANTHER" id="PTHR43840">
    <property type="entry name" value="MITOCHONDRIAL METAL TRANSPORTER 1-RELATED"/>
    <property type="match status" value="1"/>
</dbReference>
<dbReference type="InterPro" id="IPR058533">
    <property type="entry name" value="Cation_efflux_TM"/>
</dbReference>
<accession>A0A8H7QVW7</accession>
<dbReference type="InterPro" id="IPR050291">
    <property type="entry name" value="CDF_Transporter"/>
</dbReference>
<dbReference type="InterPro" id="IPR027469">
    <property type="entry name" value="Cation_efflux_TMD_sf"/>
</dbReference>
<dbReference type="InterPro" id="IPR002524">
    <property type="entry name" value="Cation_efflux"/>
</dbReference>
<dbReference type="OrthoDB" id="435980at2759"/>
<dbReference type="GO" id="GO:0098771">
    <property type="term" value="P:inorganic ion homeostasis"/>
    <property type="evidence" value="ECO:0007669"/>
    <property type="project" value="UniProtKB-ARBA"/>
</dbReference>
<proteinExistence type="predicted"/>
<keyword evidence="9" id="KW-1185">Reference proteome</keyword>
<evidence type="ECO:0000256" key="3">
    <source>
        <dbReference type="ARBA" id="ARBA00022692"/>
    </source>
</evidence>
<gene>
    <name evidence="8" type="ORF">INT46_008683</name>
</gene>
<dbReference type="SUPFAM" id="SSF160240">
    <property type="entry name" value="Cation efflux protein cytoplasmic domain-like"/>
    <property type="match status" value="1"/>
</dbReference>
<dbReference type="AlphaFoldDB" id="A0A8H7QVW7"/>
<dbReference type="GO" id="GO:0030003">
    <property type="term" value="P:intracellular monoatomic cation homeostasis"/>
    <property type="evidence" value="ECO:0007669"/>
    <property type="project" value="UniProtKB-ARBA"/>
</dbReference>
<evidence type="ECO:0000259" key="7">
    <source>
        <dbReference type="Pfam" id="PF16916"/>
    </source>
</evidence>
<dbReference type="GO" id="GO:0008324">
    <property type="term" value="F:monoatomic cation transmembrane transporter activity"/>
    <property type="evidence" value="ECO:0007669"/>
    <property type="project" value="InterPro"/>
</dbReference>
<sequence>MQTAATKHMFGCTRFLLQSSKRSYVTSTTSTLYNRPSNSILKRTLTQYQQPSSNLITTLYRPRITTTYTTKLILGIRQHGTHGHNHHHHDADLIASLKSSSKKGTRITIIGLASNVGLTITKGVAGWVMNSASLLAEALHSFSDLLSDFVTLYTFKMSRKPADSVYPYGYGKFETVGSVTVSSLLLAGAVGIGWHSFDLLLTTLQTAGPLVSDSTATAAAVASNNIAENAAASPPHVHGHGHGGVLDPNAAWFALASVLIKEWLYRATIKVGVSERSEVLMANAWHHRSDAYSSAVALVAIVGSYAGMPVLDPLGGIVVSGMLVKSSVGLLGSSMKELMDKGITHEQLDAITSAITKVKDEELDLINFHSVRGRKQGPFNHIDLVLQLSPTISMEKAYQIEELVRSSVKSNCDNIQDILIYLEDAKAAAKKHEHPNHKHEELYHH</sequence>
<evidence type="ECO:0000256" key="2">
    <source>
        <dbReference type="ARBA" id="ARBA00022448"/>
    </source>
</evidence>
<keyword evidence="3" id="KW-0812">Transmembrane</keyword>
<evidence type="ECO:0000256" key="5">
    <source>
        <dbReference type="ARBA" id="ARBA00023136"/>
    </source>
</evidence>
<dbReference type="PANTHER" id="PTHR43840:SF15">
    <property type="entry name" value="MITOCHONDRIAL METAL TRANSPORTER 1-RELATED"/>
    <property type="match status" value="1"/>
</dbReference>